<dbReference type="PANTHER" id="PTHR30290:SF9">
    <property type="entry name" value="OLIGOPEPTIDE-BINDING PROTEIN APPA"/>
    <property type="match status" value="1"/>
</dbReference>
<dbReference type="SUPFAM" id="SSF53850">
    <property type="entry name" value="Periplasmic binding protein-like II"/>
    <property type="match status" value="1"/>
</dbReference>
<dbReference type="EMBL" id="FTNO01000001">
    <property type="protein sequence ID" value="SIR02983.1"/>
    <property type="molecule type" value="Genomic_DNA"/>
</dbReference>
<sequence>MPRRRNRSGTDESRRNFLKASGAGAVALSLAGCSGNNDGDDPQGTDSNDNGTTQGANTVDVNPENIKPGGTLRYGLPEAPDSPNLILASSVYSTVGLSPVYNYGVSQDPVTFEVKPSVFTDWELQNGDSDKPDIYFNARTDGLEWNDGESFKTEDILFSYQFMLDNEPGQYSVYNDYESIEEASNDWDFHIKLSRQVGVWDSKVLGYVPMLPKHIWENVDYQNYDPMEENEEGPVGTGPGKLVQYNPDTSMQVKFRRDYIENTYALNNLDWIKEHGSLLHGGPFLDGVNFKVYGGVAPMTQAFMNGDIDTHYGSLDVSSIPKAQKQDGIGLVKGYDSGFSYYGFNLRRQPLDDVAFRQAMAFMWDEQFWVKSLKGNFVIKGDYAQSPGYKGVRPETVHGGELLTAPETEAFNFRGQDGSKKPDVEAVRKFLTDGQVVSKSGTYAGQDFPGTFSGVEASQSEAKYNYTFESVQSSILQDADVEVDKEIRVNGQTVPEMMDGNPITIFIDPPSEQPDEAEAIQQWASNLHQVGIPVRTEPVAFNTMSGKVYNEEDFDIYPMGWGGTSAYGTSLHSFFHSQNAGDDTEQFAYNSTGYGVGDSGADDLLSDAYSEPDPEKRAKKFARAMEKIYLDMPYMLRDYSKYRWPMNTAKFGGYVENIVDPGYANWGTEYGNMYLNDNLEG</sequence>
<dbReference type="PIRSF" id="PIRSF002741">
    <property type="entry name" value="MppA"/>
    <property type="match status" value="1"/>
</dbReference>
<dbReference type="InterPro" id="IPR000914">
    <property type="entry name" value="SBP_5_dom"/>
</dbReference>
<evidence type="ECO:0000256" key="1">
    <source>
        <dbReference type="ARBA" id="ARBA00005695"/>
    </source>
</evidence>
<dbReference type="GO" id="GO:0043190">
    <property type="term" value="C:ATP-binding cassette (ABC) transporter complex"/>
    <property type="evidence" value="ECO:0007669"/>
    <property type="project" value="InterPro"/>
</dbReference>
<dbReference type="PROSITE" id="PS51318">
    <property type="entry name" value="TAT"/>
    <property type="match status" value="1"/>
</dbReference>
<dbReference type="GO" id="GO:0015833">
    <property type="term" value="P:peptide transport"/>
    <property type="evidence" value="ECO:0007669"/>
    <property type="project" value="TreeGrafter"/>
</dbReference>
<dbReference type="GO" id="GO:0042597">
    <property type="term" value="C:periplasmic space"/>
    <property type="evidence" value="ECO:0007669"/>
    <property type="project" value="UniProtKB-ARBA"/>
</dbReference>
<feature type="domain" description="Solute-binding protein family 5" evidence="5">
    <location>
        <begin position="141"/>
        <end position="581"/>
    </location>
</feature>
<evidence type="ECO:0000256" key="2">
    <source>
        <dbReference type="ARBA" id="ARBA00022448"/>
    </source>
</evidence>
<evidence type="ECO:0000256" key="4">
    <source>
        <dbReference type="SAM" id="MobiDB-lite"/>
    </source>
</evidence>
<dbReference type="InterPro" id="IPR039424">
    <property type="entry name" value="SBP_5"/>
</dbReference>
<dbReference type="GO" id="GO:1904680">
    <property type="term" value="F:peptide transmembrane transporter activity"/>
    <property type="evidence" value="ECO:0007669"/>
    <property type="project" value="TreeGrafter"/>
</dbReference>
<keyword evidence="7" id="KW-1185">Reference proteome</keyword>
<accession>A0A1N6XKZ4</accession>
<evidence type="ECO:0000313" key="6">
    <source>
        <dbReference type="EMBL" id="SIR02983.1"/>
    </source>
</evidence>
<dbReference type="PROSITE" id="PS51257">
    <property type="entry name" value="PROKAR_LIPOPROTEIN"/>
    <property type="match status" value="1"/>
</dbReference>
<evidence type="ECO:0000313" key="7">
    <source>
        <dbReference type="Proteomes" id="UP000186914"/>
    </source>
</evidence>
<dbReference type="Pfam" id="PF00496">
    <property type="entry name" value="SBP_bac_5"/>
    <property type="match status" value="1"/>
</dbReference>
<keyword evidence="2" id="KW-0813">Transport</keyword>
<gene>
    <name evidence="6" type="ORF">SAMN05421858_1175</name>
</gene>
<dbReference type="InterPro" id="IPR019546">
    <property type="entry name" value="TAT_signal_bac_arc"/>
</dbReference>
<dbReference type="AlphaFoldDB" id="A0A1N6XKZ4"/>
<name>A0A1N6XKZ4_9EURY</name>
<feature type="region of interest" description="Disordered" evidence="4">
    <location>
        <begin position="30"/>
        <end position="70"/>
    </location>
</feature>
<evidence type="ECO:0000259" key="5">
    <source>
        <dbReference type="Pfam" id="PF00496"/>
    </source>
</evidence>
<protein>
    <submittedName>
        <fullName evidence="6">Peptide/nickel transport system substrate-binding protein</fullName>
    </submittedName>
</protein>
<dbReference type="PANTHER" id="PTHR30290">
    <property type="entry name" value="PERIPLASMIC BINDING COMPONENT OF ABC TRANSPORTER"/>
    <property type="match status" value="1"/>
</dbReference>
<feature type="compositionally biased region" description="Polar residues" evidence="4">
    <location>
        <begin position="44"/>
        <end position="60"/>
    </location>
</feature>
<dbReference type="InterPro" id="IPR030678">
    <property type="entry name" value="Peptide/Ni-bd"/>
</dbReference>
<reference evidence="7" key="1">
    <citation type="submission" date="2017-01" db="EMBL/GenBank/DDBJ databases">
        <authorList>
            <person name="Varghese N."/>
            <person name="Submissions S."/>
        </authorList>
    </citation>
    <scope>NUCLEOTIDE SEQUENCE [LARGE SCALE GENOMIC DNA]</scope>
    <source>
        <strain evidence="7">CGMCC 1.7737</strain>
    </source>
</reference>
<dbReference type="Gene3D" id="3.10.105.10">
    <property type="entry name" value="Dipeptide-binding Protein, Domain 3"/>
    <property type="match status" value="1"/>
</dbReference>
<dbReference type="Gene3D" id="3.40.190.10">
    <property type="entry name" value="Periplasmic binding protein-like II"/>
    <property type="match status" value="1"/>
</dbReference>
<comment type="similarity">
    <text evidence="1">Belongs to the bacterial solute-binding protein 5 family.</text>
</comment>
<proteinExistence type="inferred from homology"/>
<dbReference type="OrthoDB" id="233597at2157"/>
<evidence type="ECO:0000256" key="3">
    <source>
        <dbReference type="ARBA" id="ARBA00022729"/>
    </source>
</evidence>
<dbReference type="RefSeq" id="WP_084186198.1">
    <property type="nucleotide sequence ID" value="NZ_FTNO01000001.1"/>
</dbReference>
<dbReference type="InterPro" id="IPR006311">
    <property type="entry name" value="TAT_signal"/>
</dbReference>
<dbReference type="CDD" id="cd00995">
    <property type="entry name" value="PBP2_NikA_DppA_OppA_like"/>
    <property type="match status" value="1"/>
</dbReference>
<organism evidence="6 7">
    <name type="scientific">Haladaptatus litoreus</name>
    <dbReference type="NCBI Taxonomy" id="553468"/>
    <lineage>
        <taxon>Archaea</taxon>
        <taxon>Methanobacteriati</taxon>
        <taxon>Methanobacteriota</taxon>
        <taxon>Stenosarchaea group</taxon>
        <taxon>Halobacteria</taxon>
        <taxon>Halobacteriales</taxon>
        <taxon>Haladaptataceae</taxon>
        <taxon>Haladaptatus</taxon>
    </lineage>
</organism>
<dbReference type="Proteomes" id="UP000186914">
    <property type="component" value="Unassembled WGS sequence"/>
</dbReference>
<dbReference type="NCBIfam" id="TIGR01409">
    <property type="entry name" value="TAT_signal_seq"/>
    <property type="match status" value="1"/>
</dbReference>
<keyword evidence="3" id="KW-0732">Signal</keyword>